<dbReference type="InterPro" id="IPR040922">
    <property type="entry name" value="Ribosomal_mL59_dom"/>
</dbReference>
<dbReference type="AlphaFoldDB" id="A0A8H7PDZ9"/>
<sequence>MSSASVKASQRFYKSVFSNIPVNQLYRIRRPITEADVKPQFVKNENTGKSHWRKPRLSLRVQSDLRKVAELMGEDSVALGLPEKSPNKVLRARPNKLEKHERKRSEREASIRQNMEKMDDTIKTWREEKLKESSKGKSNMPF</sequence>
<name>A0A8H7PDZ9_9FUNG</name>
<evidence type="ECO:0000313" key="4">
    <source>
        <dbReference type="Proteomes" id="UP000612746"/>
    </source>
</evidence>
<dbReference type="Pfam" id="PF18126">
    <property type="entry name" value="Mitoc_mL59"/>
    <property type="match status" value="1"/>
</dbReference>
<gene>
    <name evidence="3" type="ORF">INT44_005543</name>
</gene>
<evidence type="ECO:0000313" key="3">
    <source>
        <dbReference type="EMBL" id="KAG2172172.1"/>
    </source>
</evidence>
<organism evidence="3 4">
    <name type="scientific">Umbelopsis vinacea</name>
    <dbReference type="NCBI Taxonomy" id="44442"/>
    <lineage>
        <taxon>Eukaryota</taxon>
        <taxon>Fungi</taxon>
        <taxon>Fungi incertae sedis</taxon>
        <taxon>Mucoromycota</taxon>
        <taxon>Mucoromycotina</taxon>
        <taxon>Umbelopsidomycetes</taxon>
        <taxon>Umbelopsidales</taxon>
        <taxon>Umbelopsidaceae</taxon>
        <taxon>Umbelopsis</taxon>
    </lineage>
</organism>
<comment type="caution">
    <text evidence="3">The sequence shown here is derived from an EMBL/GenBank/DDBJ whole genome shotgun (WGS) entry which is preliminary data.</text>
</comment>
<dbReference type="Proteomes" id="UP000612746">
    <property type="component" value="Unassembled WGS sequence"/>
</dbReference>
<evidence type="ECO:0000259" key="2">
    <source>
        <dbReference type="Pfam" id="PF18126"/>
    </source>
</evidence>
<feature type="region of interest" description="Disordered" evidence="1">
    <location>
        <begin position="79"/>
        <end position="142"/>
    </location>
</feature>
<feature type="domain" description="Large ribosomal subunit protein mL59" evidence="2">
    <location>
        <begin position="37"/>
        <end position="127"/>
    </location>
</feature>
<accession>A0A8H7PDZ9</accession>
<evidence type="ECO:0000256" key="1">
    <source>
        <dbReference type="SAM" id="MobiDB-lite"/>
    </source>
</evidence>
<protein>
    <recommendedName>
        <fullName evidence="2">Large ribosomal subunit protein mL59 domain-containing protein</fullName>
    </recommendedName>
</protein>
<keyword evidence="4" id="KW-1185">Reference proteome</keyword>
<dbReference type="OrthoDB" id="18529at2759"/>
<dbReference type="EMBL" id="JAEPRA010000025">
    <property type="protein sequence ID" value="KAG2172172.1"/>
    <property type="molecule type" value="Genomic_DNA"/>
</dbReference>
<feature type="compositionally biased region" description="Basic and acidic residues" evidence="1">
    <location>
        <begin position="95"/>
        <end position="135"/>
    </location>
</feature>
<proteinExistence type="predicted"/>
<reference evidence="3" key="1">
    <citation type="submission" date="2020-12" db="EMBL/GenBank/DDBJ databases">
        <title>Metabolic potential, ecology and presence of endohyphal bacteria is reflected in genomic diversity of Mucoromycotina.</title>
        <authorList>
            <person name="Muszewska A."/>
            <person name="Okrasinska A."/>
            <person name="Steczkiewicz K."/>
            <person name="Drgas O."/>
            <person name="Orlowska M."/>
            <person name="Perlinska-Lenart U."/>
            <person name="Aleksandrzak-Piekarczyk T."/>
            <person name="Szatraj K."/>
            <person name="Zielenkiewicz U."/>
            <person name="Pilsyk S."/>
            <person name="Malc E."/>
            <person name="Mieczkowski P."/>
            <person name="Kruszewska J.S."/>
            <person name="Biernat P."/>
            <person name="Pawlowska J."/>
        </authorList>
    </citation>
    <scope>NUCLEOTIDE SEQUENCE</scope>
    <source>
        <strain evidence="3">WA0000051536</strain>
    </source>
</reference>